<keyword evidence="3" id="KW-0732">Signal</keyword>
<keyword evidence="5" id="KW-1185">Reference proteome</keyword>
<organism evidence="4 5">
    <name type="scientific">Leptosia nina</name>
    <dbReference type="NCBI Taxonomy" id="320188"/>
    <lineage>
        <taxon>Eukaryota</taxon>
        <taxon>Metazoa</taxon>
        <taxon>Ecdysozoa</taxon>
        <taxon>Arthropoda</taxon>
        <taxon>Hexapoda</taxon>
        <taxon>Insecta</taxon>
        <taxon>Pterygota</taxon>
        <taxon>Neoptera</taxon>
        <taxon>Endopterygota</taxon>
        <taxon>Lepidoptera</taxon>
        <taxon>Glossata</taxon>
        <taxon>Ditrysia</taxon>
        <taxon>Papilionoidea</taxon>
        <taxon>Pieridae</taxon>
        <taxon>Pierinae</taxon>
        <taxon>Leptosia</taxon>
    </lineage>
</organism>
<feature type="region of interest" description="Disordered" evidence="1">
    <location>
        <begin position="303"/>
        <end position="332"/>
    </location>
</feature>
<evidence type="ECO:0000313" key="5">
    <source>
        <dbReference type="Proteomes" id="UP001497472"/>
    </source>
</evidence>
<keyword evidence="2" id="KW-1133">Transmembrane helix</keyword>
<feature type="region of interest" description="Disordered" evidence="1">
    <location>
        <begin position="237"/>
        <end position="282"/>
    </location>
</feature>
<dbReference type="AlphaFoldDB" id="A0AAV1JQV7"/>
<protein>
    <recommendedName>
        <fullName evidence="6">TNFR-Cys domain-containing protein</fullName>
    </recommendedName>
</protein>
<feature type="transmembrane region" description="Helical" evidence="2">
    <location>
        <begin position="116"/>
        <end position="140"/>
    </location>
</feature>
<proteinExistence type="predicted"/>
<keyword evidence="2" id="KW-0812">Transmembrane</keyword>
<dbReference type="Proteomes" id="UP001497472">
    <property type="component" value="Unassembled WGS sequence"/>
</dbReference>
<feature type="chain" id="PRO_5043314858" description="TNFR-Cys domain-containing protein" evidence="3">
    <location>
        <begin position="30"/>
        <end position="356"/>
    </location>
</feature>
<comment type="caution">
    <text evidence="4">The sequence shown here is derived from an EMBL/GenBank/DDBJ whole genome shotgun (WGS) entry which is preliminary data.</text>
</comment>
<evidence type="ECO:0000256" key="2">
    <source>
        <dbReference type="SAM" id="Phobius"/>
    </source>
</evidence>
<evidence type="ECO:0000313" key="4">
    <source>
        <dbReference type="EMBL" id="CAK1551722.1"/>
    </source>
</evidence>
<reference evidence="4 5" key="1">
    <citation type="submission" date="2023-11" db="EMBL/GenBank/DDBJ databases">
        <authorList>
            <person name="Okamura Y."/>
        </authorList>
    </citation>
    <scope>NUCLEOTIDE SEQUENCE [LARGE SCALE GENOMIC DNA]</scope>
</reference>
<accession>A0AAV1JQV7</accession>
<feature type="compositionally biased region" description="Polar residues" evidence="1">
    <location>
        <begin position="303"/>
        <end position="318"/>
    </location>
</feature>
<gene>
    <name evidence="4" type="ORF">LNINA_LOCUS10835</name>
</gene>
<dbReference type="EMBL" id="CAVLEF010000132">
    <property type="protein sequence ID" value="CAK1551722.1"/>
    <property type="molecule type" value="Genomic_DNA"/>
</dbReference>
<evidence type="ECO:0000256" key="3">
    <source>
        <dbReference type="SAM" id="SignalP"/>
    </source>
</evidence>
<name>A0AAV1JQV7_9NEOP</name>
<keyword evidence="2" id="KW-0472">Membrane</keyword>
<sequence length="356" mass="38207">MSFQQKYMTKRVFLACYLVSAFLYQVTQAQPVECVIDDESDGVNQCESGYYCVPEKYVCRKCIDCEELKRETRVGAPICIQSVANCGSCLKGLIPDLGTGIECVSPDSATQDGLPAYVWAAVVVGLILFLLVVFIVVYVLRNTYTFKILASTRTSVQSPCNRNTNGASAPEAPPPYNALYTPVRPSSPPGDVAPNNEPWSYVKRAGSTRIGTEGRESAGSQAARVFSNPNYVRGAHIPDLPSYDAASEEERDVLPHSEDTMESTWTPAADDNHNPVSVSSGGGELSTLLSAARNTSLLRAPHNATQHCASQDTNNNRSAGDGLGAAESAPSSSGPSFIINVVQNINALQQQNDVTL</sequence>
<evidence type="ECO:0000256" key="1">
    <source>
        <dbReference type="SAM" id="MobiDB-lite"/>
    </source>
</evidence>
<feature type="signal peptide" evidence="3">
    <location>
        <begin position="1"/>
        <end position="29"/>
    </location>
</feature>
<evidence type="ECO:0008006" key="6">
    <source>
        <dbReference type="Google" id="ProtNLM"/>
    </source>
</evidence>